<evidence type="ECO:0000256" key="2">
    <source>
        <dbReference type="ARBA" id="ARBA00022801"/>
    </source>
</evidence>
<dbReference type="PRINTS" id="PR00502">
    <property type="entry name" value="NUDIXFAMILY"/>
</dbReference>
<proteinExistence type="inferred from homology"/>
<comment type="similarity">
    <text evidence="3">Belongs to the Nudix hydrolase family.</text>
</comment>
<dbReference type="CDD" id="cd03673">
    <property type="entry name" value="NUDIX_Ap6A_hydrolase"/>
    <property type="match status" value="1"/>
</dbReference>
<keyword evidence="6" id="KW-1185">Reference proteome</keyword>
<keyword evidence="2 3" id="KW-0378">Hydrolase</keyword>
<evidence type="ECO:0000259" key="4">
    <source>
        <dbReference type="PROSITE" id="PS51462"/>
    </source>
</evidence>
<dbReference type="OrthoDB" id="9816289at2"/>
<accession>A0A1B8TZ85</accession>
<evidence type="ECO:0000313" key="5">
    <source>
        <dbReference type="EMBL" id="OBY64900.1"/>
    </source>
</evidence>
<comment type="caution">
    <text evidence="5">The sequence shown here is derived from an EMBL/GenBank/DDBJ whole genome shotgun (WGS) entry which is preliminary data.</text>
</comment>
<evidence type="ECO:0000256" key="3">
    <source>
        <dbReference type="RuleBase" id="RU003476"/>
    </source>
</evidence>
<dbReference type="PROSITE" id="PS51462">
    <property type="entry name" value="NUDIX"/>
    <property type="match status" value="1"/>
</dbReference>
<organism evidence="5 6">
    <name type="scientific">Polaribacter vadi</name>
    <dbReference type="NCBI Taxonomy" id="1774273"/>
    <lineage>
        <taxon>Bacteria</taxon>
        <taxon>Pseudomonadati</taxon>
        <taxon>Bacteroidota</taxon>
        <taxon>Flavobacteriia</taxon>
        <taxon>Flavobacteriales</taxon>
        <taxon>Flavobacteriaceae</taxon>
    </lineage>
</organism>
<dbReference type="GO" id="GO:0016787">
    <property type="term" value="F:hydrolase activity"/>
    <property type="evidence" value="ECO:0007669"/>
    <property type="project" value="UniProtKB-KW"/>
</dbReference>
<sequence>MSQMYKVFVNDKPIIITSSSKKENNFPVYLFKDIVFDEIFYKLQNDAINGINIYSIDLENDWNSFLKNLKVVPAAGGLVLNDQKEVLFIYRNTIWDLPKGRIEKGESIETAAIREVEEECGIFNLTIEKKLVVTYHIYFQNGIRLKETHWFLMNSDYKGALTPQLEEGITEVVFKNEHQTKKALQNTYANIKLVYDTYKDL</sequence>
<dbReference type="SUPFAM" id="SSF55811">
    <property type="entry name" value="Nudix"/>
    <property type="match status" value="1"/>
</dbReference>
<dbReference type="InterPro" id="IPR020084">
    <property type="entry name" value="NUDIX_hydrolase_CS"/>
</dbReference>
<dbReference type="PROSITE" id="PS00893">
    <property type="entry name" value="NUDIX_BOX"/>
    <property type="match status" value="1"/>
</dbReference>
<dbReference type="PANTHER" id="PTHR43046">
    <property type="entry name" value="GDP-MANNOSE MANNOSYL HYDROLASE"/>
    <property type="match status" value="1"/>
</dbReference>
<protein>
    <submittedName>
        <fullName evidence="5">NUDIX hydrolase</fullName>
    </submittedName>
</protein>
<comment type="cofactor">
    <cofactor evidence="1">
        <name>Mg(2+)</name>
        <dbReference type="ChEBI" id="CHEBI:18420"/>
    </cofactor>
</comment>
<gene>
    <name evidence="5" type="ORF">LPB3_05770</name>
</gene>
<dbReference type="EMBL" id="LSFM01000021">
    <property type="protein sequence ID" value="OBY64900.1"/>
    <property type="molecule type" value="Genomic_DNA"/>
</dbReference>
<dbReference type="Gene3D" id="3.90.79.10">
    <property type="entry name" value="Nucleoside Triphosphate Pyrophosphohydrolase"/>
    <property type="match status" value="1"/>
</dbReference>
<dbReference type="InterPro" id="IPR015797">
    <property type="entry name" value="NUDIX_hydrolase-like_dom_sf"/>
</dbReference>
<evidence type="ECO:0000256" key="1">
    <source>
        <dbReference type="ARBA" id="ARBA00001946"/>
    </source>
</evidence>
<name>A0A1B8TZ85_9FLAO</name>
<dbReference type="InterPro" id="IPR020476">
    <property type="entry name" value="Nudix_hydrolase"/>
</dbReference>
<dbReference type="STRING" id="1774273.LPB03_06720"/>
<reference evidence="6" key="1">
    <citation type="submission" date="2016-02" db="EMBL/GenBank/DDBJ databases">
        <authorList>
            <person name="Shin S.-K."/>
            <person name="Yi H."/>
            <person name="Kim E."/>
        </authorList>
    </citation>
    <scope>NUCLEOTIDE SEQUENCE [LARGE SCALE GENOMIC DNA]</scope>
    <source>
        <strain evidence="6">LPB0003</strain>
    </source>
</reference>
<feature type="domain" description="Nudix hydrolase" evidence="4">
    <location>
        <begin position="70"/>
        <end position="201"/>
    </location>
</feature>
<dbReference type="KEGG" id="pob:LPB03_06720"/>
<dbReference type="Proteomes" id="UP000092584">
    <property type="component" value="Unassembled WGS sequence"/>
</dbReference>
<dbReference type="AlphaFoldDB" id="A0A1B8TZ85"/>
<dbReference type="Pfam" id="PF00293">
    <property type="entry name" value="NUDIX"/>
    <property type="match status" value="1"/>
</dbReference>
<dbReference type="InterPro" id="IPR000086">
    <property type="entry name" value="NUDIX_hydrolase_dom"/>
</dbReference>
<dbReference type="PANTHER" id="PTHR43046:SF14">
    <property type="entry name" value="MUTT_NUDIX FAMILY PROTEIN"/>
    <property type="match status" value="1"/>
</dbReference>
<evidence type="ECO:0000313" key="6">
    <source>
        <dbReference type="Proteomes" id="UP000092584"/>
    </source>
</evidence>